<dbReference type="PROSITE" id="PS51898">
    <property type="entry name" value="TYR_RECOMBINASE"/>
    <property type="match status" value="1"/>
</dbReference>
<feature type="domain" description="Core-binding (CB)" evidence="8">
    <location>
        <begin position="185"/>
        <end position="273"/>
    </location>
</feature>
<name>A0A3R9M8W6_9FLAO</name>
<evidence type="ECO:0000256" key="4">
    <source>
        <dbReference type="ARBA" id="ARBA00023172"/>
    </source>
</evidence>
<feature type="region of interest" description="Disordered" evidence="6">
    <location>
        <begin position="123"/>
        <end position="184"/>
    </location>
</feature>
<evidence type="ECO:0000259" key="8">
    <source>
        <dbReference type="PROSITE" id="PS51900"/>
    </source>
</evidence>
<evidence type="ECO:0000256" key="6">
    <source>
        <dbReference type="SAM" id="MobiDB-lite"/>
    </source>
</evidence>
<comment type="similarity">
    <text evidence="1">Belongs to the 'phage' integrase family.</text>
</comment>
<dbReference type="Proteomes" id="UP000270620">
    <property type="component" value="Unassembled WGS sequence"/>
</dbReference>
<dbReference type="PROSITE" id="PS51900">
    <property type="entry name" value="CB"/>
    <property type="match status" value="1"/>
</dbReference>
<dbReference type="Gene3D" id="1.10.150.130">
    <property type="match status" value="1"/>
</dbReference>
<dbReference type="Gene3D" id="1.10.443.10">
    <property type="entry name" value="Intergrase catalytic core"/>
    <property type="match status" value="1"/>
</dbReference>
<sequence length="486" mass="56530">MYTNGLVLPNRFFMRNFNALIEIEYESAYENAYDLSLKKKFSTPKIYTANNDLSKRWYVYFSYRHPETGKLKRQTPIYGEANKYKTKEERLAVLTILRQVLNKLLRQGYSPYEDNTALYNKQQAKQHPLQQEPKTPPPPQPQKHQQEETTAALQQTKAQHPIKQGNAPLTNGAAATKKHAAAEAPKGVSLEKAFDFDAKIKEQTLQASSLRSYGSHIRIFKKWLKTKKKNITHIKQVEKSVVSEFLLHIMTESSPRNRNNYRASLSSFFSTLEEHELVRENMVKKIKVLKTTATRNKTYTVKQQQDIFNHLEKHDPTLLLFIKFVSYNFLRPIEVCRLKVEDIDAKTRTLSFKAKNSPLKTKIIPEILWNDLPDLSKLKKTDYLFTPKGVGGEWPVALDNKRNYFSKRFKKVVKNKFNLGKDHTMYSFRHTYITKLYRALVEDSSPHAAKSKLMQITGHSSMTALEKYLRDIDAELPEDYSELIKN</sequence>
<dbReference type="Pfam" id="PF00589">
    <property type="entry name" value="Phage_integrase"/>
    <property type="match status" value="1"/>
</dbReference>
<dbReference type="InterPro" id="IPR010998">
    <property type="entry name" value="Integrase_recombinase_N"/>
</dbReference>
<accession>A0A3R9M8W6</accession>
<reference evidence="9 10" key="1">
    <citation type="submission" date="2018-12" db="EMBL/GenBank/DDBJ databases">
        <title>Mangrovimonas spongiae sp. nov., a novel member of the genus Mangrovimonas isolated from marine sponge.</title>
        <authorList>
            <person name="Zhuang L."/>
            <person name="Luo L."/>
        </authorList>
    </citation>
    <scope>NUCLEOTIDE SEQUENCE [LARGE SCALE GENOMIC DNA]</scope>
    <source>
        <strain evidence="9 10">HN-E26</strain>
    </source>
</reference>
<dbReference type="EMBL" id="RWBG01000003">
    <property type="protein sequence ID" value="RSK39965.1"/>
    <property type="molecule type" value="Genomic_DNA"/>
</dbReference>
<dbReference type="InterPro" id="IPR050090">
    <property type="entry name" value="Tyrosine_recombinase_XerCD"/>
</dbReference>
<dbReference type="InterPro" id="IPR044068">
    <property type="entry name" value="CB"/>
</dbReference>
<gene>
    <name evidence="9" type="ORF">EJA19_08775</name>
</gene>
<dbReference type="InterPro" id="IPR011010">
    <property type="entry name" value="DNA_brk_join_enz"/>
</dbReference>
<proteinExistence type="inferred from homology"/>
<dbReference type="AlphaFoldDB" id="A0A3R9M8W6"/>
<keyword evidence="10" id="KW-1185">Reference proteome</keyword>
<evidence type="ECO:0000256" key="5">
    <source>
        <dbReference type="PROSITE-ProRule" id="PRU01248"/>
    </source>
</evidence>
<evidence type="ECO:0000259" key="7">
    <source>
        <dbReference type="PROSITE" id="PS51898"/>
    </source>
</evidence>
<evidence type="ECO:0000256" key="2">
    <source>
        <dbReference type="ARBA" id="ARBA00022908"/>
    </source>
</evidence>
<dbReference type="InterPro" id="IPR013762">
    <property type="entry name" value="Integrase-like_cat_sf"/>
</dbReference>
<dbReference type="SUPFAM" id="SSF56349">
    <property type="entry name" value="DNA breaking-rejoining enzymes"/>
    <property type="match status" value="1"/>
</dbReference>
<feature type="compositionally biased region" description="Low complexity" evidence="6">
    <location>
        <begin position="148"/>
        <end position="159"/>
    </location>
</feature>
<dbReference type="GO" id="GO:0006310">
    <property type="term" value="P:DNA recombination"/>
    <property type="evidence" value="ECO:0007669"/>
    <property type="project" value="UniProtKB-KW"/>
</dbReference>
<keyword evidence="3 5" id="KW-0238">DNA-binding</keyword>
<dbReference type="CDD" id="cd00397">
    <property type="entry name" value="DNA_BRE_C"/>
    <property type="match status" value="1"/>
</dbReference>
<dbReference type="PANTHER" id="PTHR30349">
    <property type="entry name" value="PHAGE INTEGRASE-RELATED"/>
    <property type="match status" value="1"/>
</dbReference>
<evidence type="ECO:0000256" key="3">
    <source>
        <dbReference type="ARBA" id="ARBA00023125"/>
    </source>
</evidence>
<feature type="domain" description="Tyr recombinase" evidence="7">
    <location>
        <begin position="294"/>
        <end position="481"/>
    </location>
</feature>
<keyword evidence="4" id="KW-0233">DNA recombination</keyword>
<evidence type="ECO:0000313" key="9">
    <source>
        <dbReference type="EMBL" id="RSK39965.1"/>
    </source>
</evidence>
<dbReference type="InterPro" id="IPR002104">
    <property type="entry name" value="Integrase_catalytic"/>
</dbReference>
<dbReference type="PANTHER" id="PTHR30349:SF41">
    <property type="entry name" value="INTEGRASE_RECOMBINASE PROTEIN MJ0367-RELATED"/>
    <property type="match status" value="1"/>
</dbReference>
<comment type="caution">
    <text evidence="9">The sequence shown here is derived from an EMBL/GenBank/DDBJ whole genome shotgun (WGS) entry which is preliminary data.</text>
</comment>
<organism evidence="9 10">
    <name type="scientific">Mangrovimonas spongiae</name>
    <dbReference type="NCBI Taxonomy" id="2494697"/>
    <lineage>
        <taxon>Bacteria</taxon>
        <taxon>Pseudomonadati</taxon>
        <taxon>Bacteroidota</taxon>
        <taxon>Flavobacteriia</taxon>
        <taxon>Flavobacteriales</taxon>
        <taxon>Flavobacteriaceae</taxon>
        <taxon>Mangrovimonas</taxon>
    </lineage>
</organism>
<protein>
    <submittedName>
        <fullName evidence="9">Site-specific integrase</fullName>
    </submittedName>
</protein>
<dbReference type="GO" id="GO:0003677">
    <property type="term" value="F:DNA binding"/>
    <property type="evidence" value="ECO:0007669"/>
    <property type="project" value="UniProtKB-UniRule"/>
</dbReference>
<evidence type="ECO:0000256" key="1">
    <source>
        <dbReference type="ARBA" id="ARBA00008857"/>
    </source>
</evidence>
<evidence type="ECO:0000313" key="10">
    <source>
        <dbReference type="Proteomes" id="UP000270620"/>
    </source>
</evidence>
<dbReference type="GO" id="GO:0015074">
    <property type="term" value="P:DNA integration"/>
    <property type="evidence" value="ECO:0007669"/>
    <property type="project" value="UniProtKB-KW"/>
</dbReference>
<keyword evidence="2" id="KW-0229">DNA integration</keyword>